<dbReference type="GeneID" id="55973741"/>
<comment type="caution">
    <text evidence="1">The sequence shown here is derived from an EMBL/GenBank/DDBJ whole genome shotgun (WGS) entry which is preliminary data.</text>
</comment>
<dbReference type="AlphaFoldDB" id="A0A9P4YSX6"/>
<reference evidence="1" key="1">
    <citation type="submission" date="2020-03" db="EMBL/GenBank/DDBJ databases">
        <title>Site-based positive gene gene selection in Geosmithia morbida across the United States reveals a broad range of putative effectors and factors for local host and environmental adapation.</title>
        <authorList>
            <person name="Onufrak A."/>
            <person name="Murdoch R.W."/>
            <person name="Gazis R."/>
            <person name="Huff M."/>
            <person name="Staton M."/>
            <person name="Klingeman W."/>
            <person name="Hadziabdic D."/>
        </authorList>
    </citation>
    <scope>NUCLEOTIDE SEQUENCE</scope>
    <source>
        <strain evidence="1">1262</strain>
    </source>
</reference>
<dbReference type="Proteomes" id="UP000749293">
    <property type="component" value="Unassembled WGS sequence"/>
</dbReference>
<evidence type="ECO:0000313" key="2">
    <source>
        <dbReference type="Proteomes" id="UP000749293"/>
    </source>
</evidence>
<evidence type="ECO:0000313" key="1">
    <source>
        <dbReference type="EMBL" id="KAF4122526.1"/>
    </source>
</evidence>
<dbReference type="RefSeq" id="XP_035321178.1">
    <property type="nucleotide sequence ID" value="XM_035469483.1"/>
</dbReference>
<accession>A0A9P4YSX6</accession>
<protein>
    <submittedName>
        <fullName evidence="1">Uncharacterized protein</fullName>
    </submittedName>
</protein>
<keyword evidence="2" id="KW-1185">Reference proteome</keyword>
<proteinExistence type="predicted"/>
<name>A0A9P4YSX6_9HYPO</name>
<organism evidence="1 2">
    <name type="scientific">Geosmithia morbida</name>
    <dbReference type="NCBI Taxonomy" id="1094350"/>
    <lineage>
        <taxon>Eukaryota</taxon>
        <taxon>Fungi</taxon>
        <taxon>Dikarya</taxon>
        <taxon>Ascomycota</taxon>
        <taxon>Pezizomycotina</taxon>
        <taxon>Sordariomycetes</taxon>
        <taxon>Hypocreomycetidae</taxon>
        <taxon>Hypocreales</taxon>
        <taxon>Bionectriaceae</taxon>
        <taxon>Geosmithia</taxon>
    </lineage>
</organism>
<dbReference type="EMBL" id="JAANYQ010000009">
    <property type="protein sequence ID" value="KAF4122526.1"/>
    <property type="molecule type" value="Genomic_DNA"/>
</dbReference>
<gene>
    <name evidence="1" type="ORF">GMORB2_7518</name>
</gene>
<sequence length="157" mass="16873">MAMDQAKVNSPLCTLCTLARRDHRFAVSKLPRWERKYGRCEDLADRIAIGSNHRSSQPRAMAAPDGDAALFDLVCPVALRLGLLCLPDRSGHGGLFAVVGELDPVGDTEEPNLSGWGASDLWIGQDADGDFNSAVLDADETSLPPLTRPGMHAIAYS</sequence>